<reference evidence="3 4" key="1">
    <citation type="submission" date="2018-08" db="EMBL/GenBank/DDBJ databases">
        <title>Paenibacillus sp. M4BSY-1, whole genome shotgun sequence.</title>
        <authorList>
            <person name="Tuo L."/>
        </authorList>
    </citation>
    <scope>NUCLEOTIDE SEQUENCE [LARGE SCALE GENOMIC DNA]</scope>
    <source>
        <strain evidence="3 4">M4BSY-1</strain>
    </source>
</reference>
<accession>A0A371P7R3</accession>
<protein>
    <submittedName>
        <fullName evidence="3">Aldo/keto reductase</fullName>
    </submittedName>
</protein>
<dbReference type="OrthoDB" id="9773828at2"/>
<name>A0A371P7R3_9BACL</name>
<dbReference type="GO" id="GO:0016491">
    <property type="term" value="F:oxidoreductase activity"/>
    <property type="evidence" value="ECO:0007669"/>
    <property type="project" value="UniProtKB-KW"/>
</dbReference>
<dbReference type="Gene3D" id="3.20.20.100">
    <property type="entry name" value="NADP-dependent oxidoreductase domain"/>
    <property type="match status" value="1"/>
</dbReference>
<dbReference type="PANTHER" id="PTHR43364">
    <property type="entry name" value="NADH-SPECIFIC METHYLGLYOXAL REDUCTASE-RELATED"/>
    <property type="match status" value="1"/>
</dbReference>
<comment type="caution">
    <text evidence="3">The sequence shown here is derived from an EMBL/GenBank/DDBJ whole genome shotgun (WGS) entry which is preliminary data.</text>
</comment>
<dbReference type="PANTHER" id="PTHR43364:SF4">
    <property type="entry name" value="NAD(P)-LINKED OXIDOREDUCTASE SUPERFAMILY PROTEIN"/>
    <property type="match status" value="1"/>
</dbReference>
<dbReference type="Pfam" id="PF00248">
    <property type="entry name" value="Aldo_ket_red"/>
    <property type="match status" value="1"/>
</dbReference>
<dbReference type="InterPro" id="IPR023210">
    <property type="entry name" value="NADP_OxRdtase_dom"/>
</dbReference>
<keyword evidence="1" id="KW-0560">Oxidoreductase</keyword>
<dbReference type="InterPro" id="IPR050523">
    <property type="entry name" value="AKR_Detox_Biosynth"/>
</dbReference>
<gene>
    <name evidence="3" type="ORF">DX130_19685</name>
</gene>
<dbReference type="Proteomes" id="UP000261905">
    <property type="component" value="Unassembled WGS sequence"/>
</dbReference>
<keyword evidence="4" id="KW-1185">Reference proteome</keyword>
<sequence>MELMEIGRSGIQASVITFGAMGIGGGFRYPDTDDQESIRTIHAALDAGINIIDTAPVYGFGHSEEIIGQALKGRRDSVVLSTKCGLWWGDEEGTYRFTWDGHKVKRNLSSRTIRIEVEESLRRLNTDYIDIYYTHNPAMPPFNTPIEETIGTLMDLKKEGKILTIGASNCDPHHIKSYLELGEVSIVQRRYNMLVQDVEDEILPLCQDNGISFHAYSPLANGLLTGKFGRDYQVPKGESKDGDPWWEPPLYHSALDFVESLQSICQAYNCSRSALAIAYLRAKGENINVICGIRTEKHLQENVHGAQLKLSQDVVAEIDRLRAQRIVQS</sequence>
<evidence type="ECO:0000259" key="2">
    <source>
        <dbReference type="Pfam" id="PF00248"/>
    </source>
</evidence>
<dbReference type="EMBL" id="QUBQ01000004">
    <property type="protein sequence ID" value="REK71925.1"/>
    <property type="molecule type" value="Genomic_DNA"/>
</dbReference>
<dbReference type="GO" id="GO:0005829">
    <property type="term" value="C:cytosol"/>
    <property type="evidence" value="ECO:0007669"/>
    <property type="project" value="TreeGrafter"/>
</dbReference>
<evidence type="ECO:0000256" key="1">
    <source>
        <dbReference type="ARBA" id="ARBA00023002"/>
    </source>
</evidence>
<evidence type="ECO:0000313" key="4">
    <source>
        <dbReference type="Proteomes" id="UP000261905"/>
    </source>
</evidence>
<organism evidence="3 4">
    <name type="scientific">Paenibacillus paeoniae</name>
    <dbReference type="NCBI Taxonomy" id="2292705"/>
    <lineage>
        <taxon>Bacteria</taxon>
        <taxon>Bacillati</taxon>
        <taxon>Bacillota</taxon>
        <taxon>Bacilli</taxon>
        <taxon>Bacillales</taxon>
        <taxon>Paenibacillaceae</taxon>
        <taxon>Paenibacillus</taxon>
    </lineage>
</organism>
<dbReference type="AlphaFoldDB" id="A0A371P7R3"/>
<dbReference type="RefSeq" id="WP_116048268.1">
    <property type="nucleotide sequence ID" value="NZ_QUBQ01000004.1"/>
</dbReference>
<evidence type="ECO:0000313" key="3">
    <source>
        <dbReference type="EMBL" id="REK71925.1"/>
    </source>
</evidence>
<proteinExistence type="predicted"/>
<dbReference type="SUPFAM" id="SSF51430">
    <property type="entry name" value="NAD(P)-linked oxidoreductase"/>
    <property type="match status" value="1"/>
</dbReference>
<feature type="domain" description="NADP-dependent oxidoreductase" evidence="2">
    <location>
        <begin position="16"/>
        <end position="321"/>
    </location>
</feature>
<dbReference type="InterPro" id="IPR036812">
    <property type="entry name" value="NAD(P)_OxRdtase_dom_sf"/>
</dbReference>